<dbReference type="RefSeq" id="WP_281907574.1">
    <property type="nucleotide sequence ID" value="NZ_AP026966.1"/>
</dbReference>
<name>A0ABM8C746_9BURK</name>
<organism evidence="2 3">
    <name type="scientific">Massilia varians</name>
    <dbReference type="NCBI Taxonomy" id="457921"/>
    <lineage>
        <taxon>Bacteria</taxon>
        <taxon>Pseudomonadati</taxon>
        <taxon>Pseudomonadota</taxon>
        <taxon>Betaproteobacteria</taxon>
        <taxon>Burkholderiales</taxon>
        <taxon>Oxalobacteraceae</taxon>
        <taxon>Telluria group</taxon>
        <taxon>Massilia</taxon>
    </lineage>
</organism>
<keyword evidence="1" id="KW-0812">Transmembrane</keyword>
<feature type="transmembrane region" description="Helical" evidence="1">
    <location>
        <begin position="12"/>
        <end position="33"/>
    </location>
</feature>
<gene>
    <name evidence="2" type="ORF">MasN3_25420</name>
</gene>
<evidence type="ECO:0000256" key="1">
    <source>
        <dbReference type="SAM" id="Phobius"/>
    </source>
</evidence>
<reference evidence="2" key="1">
    <citation type="submission" date="2022-11" db="EMBL/GenBank/DDBJ databases">
        <title>Isolation and characterization of PLA-degrading bacterium Massilia sp. from Antarctic soil.</title>
        <authorList>
            <person name="Sato K."/>
            <person name="Gomez-Fuentes C."/>
            <person name="Ahmad S.A."/>
            <person name="Zulkharnain A."/>
        </authorList>
    </citation>
    <scope>NUCLEOTIDE SEQUENCE</scope>
    <source>
        <strain evidence="2">N-3</strain>
    </source>
</reference>
<proteinExistence type="predicted"/>
<accession>A0ABM8C746</accession>
<protein>
    <recommendedName>
        <fullName evidence="4">Transmembrane protein</fullName>
    </recommendedName>
</protein>
<keyword evidence="1" id="KW-1133">Transmembrane helix</keyword>
<evidence type="ECO:0000313" key="2">
    <source>
        <dbReference type="EMBL" id="BDT59048.1"/>
    </source>
</evidence>
<keyword evidence="3" id="KW-1185">Reference proteome</keyword>
<dbReference type="EMBL" id="AP026966">
    <property type="protein sequence ID" value="BDT59048.1"/>
    <property type="molecule type" value="Genomic_DNA"/>
</dbReference>
<keyword evidence="1" id="KW-0472">Membrane</keyword>
<dbReference type="Proteomes" id="UP001163336">
    <property type="component" value="Chromosome"/>
</dbReference>
<evidence type="ECO:0000313" key="3">
    <source>
        <dbReference type="Proteomes" id="UP001163336"/>
    </source>
</evidence>
<evidence type="ECO:0008006" key="4">
    <source>
        <dbReference type="Google" id="ProtNLM"/>
    </source>
</evidence>
<sequence length="82" mass="9217">MTDVTRTGLGRTWWFVGLLSGLGGLLSLPLLRAGGMGSPQDWAQWLVYFLCFFAVWRCLSFIGWFAVLLIAPKSKLLDPIKR</sequence>
<feature type="transmembrane region" description="Helical" evidence="1">
    <location>
        <begin position="45"/>
        <end position="71"/>
    </location>
</feature>